<accession>A0A5B7E2S2</accession>
<evidence type="ECO:0000313" key="2">
    <source>
        <dbReference type="EMBL" id="MPC28301.1"/>
    </source>
</evidence>
<evidence type="ECO:0000313" key="3">
    <source>
        <dbReference type="Proteomes" id="UP000324222"/>
    </source>
</evidence>
<protein>
    <submittedName>
        <fullName evidence="2">Uncharacterized protein</fullName>
    </submittedName>
</protein>
<feature type="region of interest" description="Disordered" evidence="1">
    <location>
        <begin position="1"/>
        <end position="23"/>
    </location>
</feature>
<feature type="compositionally biased region" description="Polar residues" evidence="1">
    <location>
        <begin position="1"/>
        <end position="15"/>
    </location>
</feature>
<gene>
    <name evidence="2" type="ORF">E2C01_021502</name>
</gene>
<organism evidence="2 3">
    <name type="scientific">Portunus trituberculatus</name>
    <name type="common">Swimming crab</name>
    <name type="synonym">Neptunus trituberculatus</name>
    <dbReference type="NCBI Taxonomy" id="210409"/>
    <lineage>
        <taxon>Eukaryota</taxon>
        <taxon>Metazoa</taxon>
        <taxon>Ecdysozoa</taxon>
        <taxon>Arthropoda</taxon>
        <taxon>Crustacea</taxon>
        <taxon>Multicrustacea</taxon>
        <taxon>Malacostraca</taxon>
        <taxon>Eumalacostraca</taxon>
        <taxon>Eucarida</taxon>
        <taxon>Decapoda</taxon>
        <taxon>Pleocyemata</taxon>
        <taxon>Brachyura</taxon>
        <taxon>Eubrachyura</taxon>
        <taxon>Portunoidea</taxon>
        <taxon>Portunidae</taxon>
        <taxon>Portuninae</taxon>
        <taxon>Portunus</taxon>
    </lineage>
</organism>
<dbReference type="EMBL" id="VSRR010001889">
    <property type="protein sequence ID" value="MPC28301.1"/>
    <property type="molecule type" value="Genomic_DNA"/>
</dbReference>
<dbReference type="AlphaFoldDB" id="A0A5B7E2S2"/>
<keyword evidence="3" id="KW-1185">Reference proteome</keyword>
<name>A0A5B7E2S2_PORTR</name>
<dbReference type="Proteomes" id="UP000324222">
    <property type="component" value="Unassembled WGS sequence"/>
</dbReference>
<comment type="caution">
    <text evidence="2">The sequence shown here is derived from an EMBL/GenBank/DDBJ whole genome shotgun (WGS) entry which is preliminary data.</text>
</comment>
<proteinExistence type="predicted"/>
<reference evidence="2 3" key="1">
    <citation type="submission" date="2019-05" db="EMBL/GenBank/DDBJ databases">
        <title>Another draft genome of Portunus trituberculatus and its Hox gene families provides insights of decapod evolution.</title>
        <authorList>
            <person name="Jeong J.-H."/>
            <person name="Song I."/>
            <person name="Kim S."/>
            <person name="Choi T."/>
            <person name="Kim D."/>
            <person name="Ryu S."/>
            <person name="Kim W."/>
        </authorList>
    </citation>
    <scope>NUCLEOTIDE SEQUENCE [LARGE SCALE GENOMIC DNA]</scope>
    <source>
        <tissue evidence="2">Muscle</tissue>
    </source>
</reference>
<sequence>MRQRSVKQQAGTHLSGNCEREKGRKIPPFSSALPFAPPSTCPIHSYLIFVMNGRRWAVEAVCRSSPPDAASCRCALIRCNYKRRNFLRHIEGNIYRGSDKSCRAIRGHKFVSARRGAASGEGRSRFPVLEGYKQESKHRSTWPDN</sequence>
<evidence type="ECO:0000256" key="1">
    <source>
        <dbReference type="SAM" id="MobiDB-lite"/>
    </source>
</evidence>